<keyword evidence="3 6" id="KW-0812">Transmembrane</keyword>
<comment type="caution">
    <text evidence="8">The sequence shown here is derived from an EMBL/GenBank/DDBJ whole genome shotgun (WGS) entry which is preliminary data.</text>
</comment>
<dbReference type="RefSeq" id="WP_020370248.1">
    <property type="nucleotide sequence ID" value="NZ_APJW01000002.1"/>
</dbReference>
<feature type="transmembrane region" description="Helical" evidence="6">
    <location>
        <begin position="16"/>
        <end position="34"/>
    </location>
</feature>
<proteinExistence type="predicted"/>
<feature type="transmembrane region" description="Helical" evidence="6">
    <location>
        <begin position="46"/>
        <end position="64"/>
    </location>
</feature>
<dbReference type="PANTHER" id="PTHR42920:SF11">
    <property type="entry name" value="INNER MEMBRANE PROTEIN YTFF"/>
    <property type="match status" value="1"/>
</dbReference>
<keyword evidence="5 6" id="KW-0472">Membrane</keyword>
<dbReference type="InterPro" id="IPR000620">
    <property type="entry name" value="EamA_dom"/>
</dbReference>
<evidence type="ECO:0000313" key="8">
    <source>
        <dbReference type="EMBL" id="EQM62795.1"/>
    </source>
</evidence>
<protein>
    <submittedName>
        <fullName evidence="8">EamA-like transporter family protein</fullName>
    </submittedName>
</protein>
<gene>
    <name evidence="8" type="ORF">H359_0698</name>
</gene>
<comment type="subcellular location">
    <subcellularLocation>
        <location evidence="1">Cell membrane</location>
        <topology evidence="1">Multi-pass membrane protein</topology>
    </subcellularLocation>
</comment>
<accession>A0ABP2XEE3</accession>
<feature type="transmembrane region" description="Helical" evidence="6">
    <location>
        <begin position="205"/>
        <end position="229"/>
    </location>
</feature>
<organism evidence="8 9">
    <name type="scientific">Chlamydia ibidis 10-1398/6</name>
    <dbReference type="NCBI Taxonomy" id="1046581"/>
    <lineage>
        <taxon>Bacteria</taxon>
        <taxon>Pseudomonadati</taxon>
        <taxon>Chlamydiota</taxon>
        <taxon>Chlamydiia</taxon>
        <taxon>Chlamydiales</taxon>
        <taxon>Chlamydiaceae</taxon>
        <taxon>Chlamydia/Chlamydophila group</taxon>
        <taxon>Chlamydia</taxon>
    </lineage>
</organism>
<name>A0ABP2XEE3_9CHLA</name>
<feature type="transmembrane region" description="Helical" evidence="6">
    <location>
        <begin position="82"/>
        <end position="100"/>
    </location>
</feature>
<dbReference type="InterPro" id="IPR051258">
    <property type="entry name" value="Diverse_Substrate_Transporter"/>
</dbReference>
<feature type="transmembrane region" description="Helical" evidence="6">
    <location>
        <begin position="135"/>
        <end position="156"/>
    </location>
</feature>
<evidence type="ECO:0000259" key="7">
    <source>
        <dbReference type="Pfam" id="PF00892"/>
    </source>
</evidence>
<evidence type="ECO:0000256" key="3">
    <source>
        <dbReference type="ARBA" id="ARBA00022692"/>
    </source>
</evidence>
<feature type="transmembrane region" description="Helical" evidence="6">
    <location>
        <begin position="106"/>
        <end position="123"/>
    </location>
</feature>
<feature type="transmembrane region" description="Helical" evidence="6">
    <location>
        <begin position="241"/>
        <end position="261"/>
    </location>
</feature>
<feature type="domain" description="EamA" evidence="7">
    <location>
        <begin position="16"/>
        <end position="150"/>
    </location>
</feature>
<evidence type="ECO:0000256" key="4">
    <source>
        <dbReference type="ARBA" id="ARBA00022989"/>
    </source>
</evidence>
<feature type="transmembrane region" description="Helical" evidence="6">
    <location>
        <begin position="162"/>
        <end position="184"/>
    </location>
</feature>
<feature type="transmembrane region" description="Helical" evidence="6">
    <location>
        <begin position="304"/>
        <end position="321"/>
    </location>
</feature>
<evidence type="ECO:0000256" key="6">
    <source>
        <dbReference type="SAM" id="Phobius"/>
    </source>
</evidence>
<keyword evidence="9" id="KW-1185">Reference proteome</keyword>
<feature type="transmembrane region" description="Helical" evidence="6">
    <location>
        <begin position="273"/>
        <end position="292"/>
    </location>
</feature>
<dbReference type="EMBL" id="APJW01000002">
    <property type="protein sequence ID" value="EQM62795.1"/>
    <property type="molecule type" value="Genomic_DNA"/>
</dbReference>
<keyword evidence="4 6" id="KW-1133">Transmembrane helix</keyword>
<evidence type="ECO:0000256" key="2">
    <source>
        <dbReference type="ARBA" id="ARBA00022475"/>
    </source>
</evidence>
<dbReference type="PANTHER" id="PTHR42920">
    <property type="entry name" value="OS03G0707200 PROTEIN-RELATED"/>
    <property type="match status" value="1"/>
</dbReference>
<keyword evidence="2" id="KW-1003">Cell membrane</keyword>
<evidence type="ECO:0000313" key="9">
    <source>
        <dbReference type="Proteomes" id="UP000016064"/>
    </source>
</evidence>
<evidence type="ECO:0000256" key="5">
    <source>
        <dbReference type="ARBA" id="ARBA00023136"/>
    </source>
</evidence>
<evidence type="ECO:0000256" key="1">
    <source>
        <dbReference type="ARBA" id="ARBA00004651"/>
    </source>
</evidence>
<sequence>MFLGNTQAGQNRNTTVGIFYSLVACLYWGIVFVIPDLLSSFQELDIVLARYSVFGLFSLTPLLWKRENIFKNISSKIWRKSLLWAFLINIIYYLGIALAIRYSGGSVTIIIAGLAPIAILFHANFRKKTVSNSYLAFISLIIFFGVVLTNISGFQAATESNLLQYCFGLFCVTFSTLIWVGYIVCNHSFLDTNPDVSPETWCKMLGISSLVLCLPLIIVLDTLGITSVAKNIIVHTPSHERFLFVILCAIMGIFSSSKAITAWNKASLHLSPALLGALLIFEPIFGLTLSYLYKKTLPTIQESLGIFLMLGGSLSCLILFGRKNIHNLEEKKETSTSLEQP</sequence>
<reference evidence="8 9" key="1">
    <citation type="submission" date="2013-07" db="EMBL/GenBank/DDBJ databases">
        <title>Isolation of a new Chlamydia species from the feral Sacred Ibis (Threskiornis aethiopicus): Chlamydia ibidis.</title>
        <authorList>
            <person name="Vorimore F."/>
            <person name="Hsia R.-C."/>
            <person name="Huot-Creasy H."/>
            <person name="Bastian S."/>
            <person name="Deruyter L."/>
            <person name="Passet A."/>
            <person name="Sachse K."/>
            <person name="Bavoil P."/>
            <person name="Myers G."/>
            <person name="Laroucau K."/>
        </authorList>
    </citation>
    <scope>NUCLEOTIDE SEQUENCE [LARGE SCALE GENOMIC DNA]</scope>
    <source>
        <strain evidence="8 9">10-1398/6</strain>
    </source>
</reference>
<dbReference type="Proteomes" id="UP000016064">
    <property type="component" value="Unassembled WGS sequence"/>
</dbReference>
<dbReference type="Pfam" id="PF00892">
    <property type="entry name" value="EamA"/>
    <property type="match status" value="1"/>
</dbReference>